<gene>
    <name evidence="2" type="ORF">BS47DRAFT_1344555</name>
</gene>
<evidence type="ECO:0000313" key="2">
    <source>
        <dbReference type="EMBL" id="KAF9513173.1"/>
    </source>
</evidence>
<dbReference type="AlphaFoldDB" id="A0A9P6DVZ5"/>
<evidence type="ECO:0000313" key="3">
    <source>
        <dbReference type="Proteomes" id="UP000886523"/>
    </source>
</evidence>
<accession>A0A9P6DVZ5</accession>
<sequence length="178" mass="19475">MAPVLSQQPVDIPFESTESSAPVPTPDAISNLSPSALKAREIRLSQHIADTKLHMARYQAATTPAEKSSILAILRECTRYAFSLVFKPPISGRSLPTFAFANCPCELSLTSQPSIPPPQPTQLNRPVRPFLDSVRTPLGIFAGRRLPEMEVCLGPIDVSDSDSEEEDEDEDVNEEDQS</sequence>
<evidence type="ECO:0000256" key="1">
    <source>
        <dbReference type="SAM" id="MobiDB-lite"/>
    </source>
</evidence>
<proteinExistence type="predicted"/>
<keyword evidence="3" id="KW-1185">Reference proteome</keyword>
<feature type="region of interest" description="Disordered" evidence="1">
    <location>
        <begin position="154"/>
        <end position="178"/>
    </location>
</feature>
<dbReference type="OrthoDB" id="2804702at2759"/>
<comment type="caution">
    <text evidence="2">The sequence shown here is derived from an EMBL/GenBank/DDBJ whole genome shotgun (WGS) entry which is preliminary data.</text>
</comment>
<feature type="compositionally biased region" description="Acidic residues" evidence="1">
    <location>
        <begin position="159"/>
        <end position="178"/>
    </location>
</feature>
<organism evidence="2 3">
    <name type="scientific">Hydnum rufescens UP504</name>
    <dbReference type="NCBI Taxonomy" id="1448309"/>
    <lineage>
        <taxon>Eukaryota</taxon>
        <taxon>Fungi</taxon>
        <taxon>Dikarya</taxon>
        <taxon>Basidiomycota</taxon>
        <taxon>Agaricomycotina</taxon>
        <taxon>Agaricomycetes</taxon>
        <taxon>Cantharellales</taxon>
        <taxon>Hydnaceae</taxon>
        <taxon>Hydnum</taxon>
    </lineage>
</organism>
<protein>
    <submittedName>
        <fullName evidence="2">Uncharacterized protein</fullName>
    </submittedName>
</protein>
<reference evidence="2" key="1">
    <citation type="journal article" date="2020" name="Nat. Commun.">
        <title>Large-scale genome sequencing of mycorrhizal fungi provides insights into the early evolution of symbiotic traits.</title>
        <authorList>
            <person name="Miyauchi S."/>
            <person name="Kiss E."/>
            <person name="Kuo A."/>
            <person name="Drula E."/>
            <person name="Kohler A."/>
            <person name="Sanchez-Garcia M."/>
            <person name="Morin E."/>
            <person name="Andreopoulos B."/>
            <person name="Barry K.W."/>
            <person name="Bonito G."/>
            <person name="Buee M."/>
            <person name="Carver A."/>
            <person name="Chen C."/>
            <person name="Cichocki N."/>
            <person name="Clum A."/>
            <person name="Culley D."/>
            <person name="Crous P.W."/>
            <person name="Fauchery L."/>
            <person name="Girlanda M."/>
            <person name="Hayes R.D."/>
            <person name="Keri Z."/>
            <person name="LaButti K."/>
            <person name="Lipzen A."/>
            <person name="Lombard V."/>
            <person name="Magnuson J."/>
            <person name="Maillard F."/>
            <person name="Murat C."/>
            <person name="Nolan M."/>
            <person name="Ohm R.A."/>
            <person name="Pangilinan J."/>
            <person name="Pereira M.F."/>
            <person name="Perotto S."/>
            <person name="Peter M."/>
            <person name="Pfister S."/>
            <person name="Riley R."/>
            <person name="Sitrit Y."/>
            <person name="Stielow J.B."/>
            <person name="Szollosi G."/>
            <person name="Zifcakova L."/>
            <person name="Stursova M."/>
            <person name="Spatafora J.W."/>
            <person name="Tedersoo L."/>
            <person name="Vaario L.M."/>
            <person name="Yamada A."/>
            <person name="Yan M."/>
            <person name="Wang P."/>
            <person name="Xu J."/>
            <person name="Bruns T."/>
            <person name="Baldrian P."/>
            <person name="Vilgalys R."/>
            <person name="Dunand C."/>
            <person name="Henrissat B."/>
            <person name="Grigoriev I.V."/>
            <person name="Hibbett D."/>
            <person name="Nagy L.G."/>
            <person name="Martin F.M."/>
        </authorList>
    </citation>
    <scope>NUCLEOTIDE SEQUENCE</scope>
    <source>
        <strain evidence="2">UP504</strain>
    </source>
</reference>
<dbReference type="Proteomes" id="UP000886523">
    <property type="component" value="Unassembled WGS sequence"/>
</dbReference>
<dbReference type="EMBL" id="MU128976">
    <property type="protein sequence ID" value="KAF9513173.1"/>
    <property type="molecule type" value="Genomic_DNA"/>
</dbReference>
<name>A0A9P6DVZ5_9AGAM</name>